<evidence type="ECO:0000313" key="4">
    <source>
        <dbReference type="EMBL" id="MFD2044973.1"/>
    </source>
</evidence>
<protein>
    <submittedName>
        <fullName evidence="4">TasA family protein</fullName>
    </submittedName>
</protein>
<keyword evidence="2" id="KW-0472">Membrane</keyword>
<feature type="signal peptide" evidence="3">
    <location>
        <begin position="1"/>
        <end position="26"/>
    </location>
</feature>
<dbReference type="InterPro" id="IPR022121">
    <property type="entry name" value="Peptidase_M73_camelysin"/>
</dbReference>
<evidence type="ECO:0000256" key="3">
    <source>
        <dbReference type="SAM" id="SignalP"/>
    </source>
</evidence>
<feature type="transmembrane region" description="Helical" evidence="2">
    <location>
        <begin position="193"/>
        <end position="216"/>
    </location>
</feature>
<evidence type="ECO:0000256" key="2">
    <source>
        <dbReference type="SAM" id="Phobius"/>
    </source>
</evidence>
<accession>A0ABW4W092</accession>
<feature type="region of interest" description="Disordered" evidence="1">
    <location>
        <begin position="158"/>
        <end position="184"/>
    </location>
</feature>
<keyword evidence="2" id="KW-1133">Transmembrane helix</keyword>
<feature type="chain" id="PRO_5047266325" evidence="3">
    <location>
        <begin position="27"/>
        <end position="227"/>
    </location>
</feature>
<gene>
    <name evidence="4" type="ORF">ACFSJF_11885</name>
</gene>
<dbReference type="EMBL" id="JBHUHQ010000016">
    <property type="protein sequence ID" value="MFD2044973.1"/>
    <property type="molecule type" value="Genomic_DNA"/>
</dbReference>
<feature type="compositionally biased region" description="Acidic residues" evidence="1">
    <location>
        <begin position="158"/>
        <end position="169"/>
    </location>
</feature>
<keyword evidence="5" id="KW-1185">Reference proteome</keyword>
<reference evidence="5" key="1">
    <citation type="journal article" date="2019" name="Int. J. Syst. Evol. Microbiol.">
        <title>The Global Catalogue of Microorganisms (GCM) 10K type strain sequencing project: providing services to taxonomists for standard genome sequencing and annotation.</title>
        <authorList>
            <consortium name="The Broad Institute Genomics Platform"/>
            <consortium name="The Broad Institute Genome Sequencing Center for Infectious Disease"/>
            <person name="Wu L."/>
            <person name="Ma J."/>
        </authorList>
    </citation>
    <scope>NUCLEOTIDE SEQUENCE [LARGE SCALE GENOMIC DNA]</scope>
    <source>
        <strain evidence="5">R28</strain>
    </source>
</reference>
<evidence type="ECO:0000313" key="5">
    <source>
        <dbReference type="Proteomes" id="UP001597383"/>
    </source>
</evidence>
<sequence>MKRILILCLMFIIGFTVISDPAKSFADESNADDMAEIDISLSPSDVLFNIDNMKPGDWAERNITIKNAGEYDFEYQMSIRNEGSEKLFNEFLLEIRDSNDELYTGKLADFEKLPVREITSTNEEELEITVRFPEHLGNEFQGLDAQFTFIFVAEGAEDTDTNDRDEESVDGSVGSDKDNKDGGSILPDTATNMFNLLLIGSILLVTGVVIAASSAIKRVRKNNKQHV</sequence>
<dbReference type="Proteomes" id="UP001597383">
    <property type="component" value="Unassembled WGS sequence"/>
</dbReference>
<organism evidence="4 5">
    <name type="scientific">Ornithinibacillus salinisoli</name>
    <dbReference type="NCBI Taxonomy" id="1848459"/>
    <lineage>
        <taxon>Bacteria</taxon>
        <taxon>Bacillati</taxon>
        <taxon>Bacillota</taxon>
        <taxon>Bacilli</taxon>
        <taxon>Bacillales</taxon>
        <taxon>Bacillaceae</taxon>
        <taxon>Ornithinibacillus</taxon>
    </lineage>
</organism>
<evidence type="ECO:0000256" key="1">
    <source>
        <dbReference type="SAM" id="MobiDB-lite"/>
    </source>
</evidence>
<dbReference type="Pfam" id="PF12389">
    <property type="entry name" value="Peptidase_M73"/>
    <property type="match status" value="1"/>
</dbReference>
<proteinExistence type="predicted"/>
<keyword evidence="3" id="KW-0732">Signal</keyword>
<name>A0ABW4W092_9BACI</name>
<keyword evidence="2" id="KW-0812">Transmembrane</keyword>
<comment type="caution">
    <text evidence="4">The sequence shown here is derived from an EMBL/GenBank/DDBJ whole genome shotgun (WGS) entry which is preliminary data.</text>
</comment>
<dbReference type="RefSeq" id="WP_377557575.1">
    <property type="nucleotide sequence ID" value="NZ_JBHUHQ010000016.1"/>
</dbReference>